<organism evidence="9 10">
    <name type="scientific">Granulicella arctica</name>
    <dbReference type="NCBI Taxonomy" id="940613"/>
    <lineage>
        <taxon>Bacteria</taxon>
        <taxon>Pseudomonadati</taxon>
        <taxon>Acidobacteriota</taxon>
        <taxon>Terriglobia</taxon>
        <taxon>Terriglobales</taxon>
        <taxon>Acidobacteriaceae</taxon>
        <taxon>Granulicella</taxon>
    </lineage>
</organism>
<evidence type="ECO:0000259" key="8">
    <source>
        <dbReference type="SMART" id="SM00827"/>
    </source>
</evidence>
<dbReference type="EMBL" id="JACCCW010000001">
    <property type="protein sequence ID" value="NYF78229.1"/>
    <property type="molecule type" value="Genomic_DNA"/>
</dbReference>
<dbReference type="GO" id="GO:0006633">
    <property type="term" value="P:fatty acid biosynthetic process"/>
    <property type="evidence" value="ECO:0007669"/>
    <property type="project" value="TreeGrafter"/>
</dbReference>
<keyword evidence="4 6" id="KW-0012">Acyltransferase</keyword>
<comment type="caution">
    <text evidence="9">The sequence shown here is derived from an EMBL/GenBank/DDBJ whole genome shotgun (WGS) entry which is preliminary data.</text>
</comment>
<dbReference type="InterPro" id="IPR001227">
    <property type="entry name" value="Ac_transferase_dom_sf"/>
</dbReference>
<evidence type="ECO:0000313" key="10">
    <source>
        <dbReference type="Proteomes" id="UP000589520"/>
    </source>
</evidence>
<dbReference type="Gene3D" id="3.30.70.250">
    <property type="entry name" value="Malonyl-CoA ACP transacylase, ACP-binding"/>
    <property type="match status" value="1"/>
</dbReference>
<accession>A0A7Y9PE68</accession>
<dbReference type="InterPro" id="IPR024925">
    <property type="entry name" value="Malonyl_CoA-ACP_transAc"/>
</dbReference>
<dbReference type="PIRSF" id="PIRSF000446">
    <property type="entry name" value="Mct"/>
    <property type="match status" value="1"/>
</dbReference>
<dbReference type="PANTHER" id="PTHR42681">
    <property type="entry name" value="MALONYL-COA-ACYL CARRIER PROTEIN TRANSACYLASE, MITOCHONDRIAL"/>
    <property type="match status" value="1"/>
</dbReference>
<gene>
    <name evidence="9" type="ORF">HDF17_000516</name>
</gene>
<comment type="catalytic activity">
    <reaction evidence="5 6">
        <text>holo-[ACP] + malonyl-CoA = malonyl-[ACP] + CoA</text>
        <dbReference type="Rhea" id="RHEA:41792"/>
        <dbReference type="Rhea" id="RHEA-COMP:9623"/>
        <dbReference type="Rhea" id="RHEA-COMP:9685"/>
        <dbReference type="ChEBI" id="CHEBI:57287"/>
        <dbReference type="ChEBI" id="CHEBI:57384"/>
        <dbReference type="ChEBI" id="CHEBI:64479"/>
        <dbReference type="ChEBI" id="CHEBI:78449"/>
        <dbReference type="EC" id="2.3.1.39"/>
    </reaction>
</comment>
<dbReference type="SMART" id="SM00827">
    <property type="entry name" value="PKS_AT"/>
    <property type="match status" value="1"/>
</dbReference>
<dbReference type="GO" id="GO:0005829">
    <property type="term" value="C:cytosol"/>
    <property type="evidence" value="ECO:0007669"/>
    <property type="project" value="TreeGrafter"/>
</dbReference>
<dbReference type="FunFam" id="3.30.70.250:FF:000001">
    <property type="entry name" value="Malonyl CoA-acyl carrier protein transacylase"/>
    <property type="match status" value="1"/>
</dbReference>
<keyword evidence="10" id="KW-1185">Reference proteome</keyword>
<evidence type="ECO:0000313" key="9">
    <source>
        <dbReference type="EMBL" id="NYF78229.1"/>
    </source>
</evidence>
<dbReference type="SUPFAM" id="SSF55048">
    <property type="entry name" value="Probable ACP-binding domain of malonyl-CoA ACP transacylase"/>
    <property type="match status" value="1"/>
</dbReference>
<evidence type="ECO:0000256" key="5">
    <source>
        <dbReference type="ARBA" id="ARBA00048462"/>
    </source>
</evidence>
<dbReference type="RefSeq" id="WP_179487472.1">
    <property type="nucleotide sequence ID" value="NZ_JACCCW010000001.1"/>
</dbReference>
<dbReference type="PANTHER" id="PTHR42681:SF1">
    <property type="entry name" value="MALONYL-COA-ACYL CARRIER PROTEIN TRANSACYLASE, MITOCHONDRIAL"/>
    <property type="match status" value="1"/>
</dbReference>
<dbReference type="GO" id="GO:0004314">
    <property type="term" value="F:[acyl-carrier-protein] S-malonyltransferase activity"/>
    <property type="evidence" value="ECO:0007669"/>
    <property type="project" value="UniProtKB-EC"/>
</dbReference>
<proteinExistence type="inferred from homology"/>
<protein>
    <recommendedName>
        <fullName evidence="2 6">Malonyl CoA-acyl carrier protein transacylase</fullName>
        <ecNumber evidence="1 6">2.3.1.39</ecNumber>
    </recommendedName>
</protein>
<name>A0A7Y9PE68_9BACT</name>
<comment type="similarity">
    <text evidence="6">Belongs to the fabD family.</text>
</comment>
<evidence type="ECO:0000256" key="2">
    <source>
        <dbReference type="ARBA" id="ARBA00018953"/>
    </source>
</evidence>
<dbReference type="AlphaFoldDB" id="A0A7Y9PE68"/>
<keyword evidence="3 6" id="KW-0808">Transferase</keyword>
<dbReference type="Pfam" id="PF00698">
    <property type="entry name" value="Acyl_transf_1"/>
    <property type="match status" value="1"/>
</dbReference>
<evidence type="ECO:0000256" key="3">
    <source>
        <dbReference type="ARBA" id="ARBA00022679"/>
    </source>
</evidence>
<feature type="active site" evidence="7">
    <location>
        <position position="223"/>
    </location>
</feature>
<evidence type="ECO:0000256" key="1">
    <source>
        <dbReference type="ARBA" id="ARBA00013258"/>
    </source>
</evidence>
<dbReference type="SUPFAM" id="SSF52151">
    <property type="entry name" value="FabD/lysophospholipase-like"/>
    <property type="match status" value="1"/>
</dbReference>
<dbReference type="Gene3D" id="3.40.366.10">
    <property type="entry name" value="Malonyl-Coenzyme A Acyl Carrier Protein, domain 2"/>
    <property type="match status" value="1"/>
</dbReference>
<evidence type="ECO:0000256" key="6">
    <source>
        <dbReference type="PIRNR" id="PIRNR000446"/>
    </source>
</evidence>
<dbReference type="EC" id="2.3.1.39" evidence="1 6"/>
<reference evidence="9 10" key="1">
    <citation type="submission" date="2020-07" db="EMBL/GenBank/DDBJ databases">
        <title>Genomic Encyclopedia of Type Strains, Phase IV (KMG-V): Genome sequencing to study the core and pangenomes of soil and plant-associated prokaryotes.</title>
        <authorList>
            <person name="Whitman W."/>
        </authorList>
    </citation>
    <scope>NUCLEOTIDE SEQUENCE [LARGE SCALE GENOMIC DNA]</scope>
    <source>
        <strain evidence="9 10">X4EP2</strain>
    </source>
</reference>
<dbReference type="InterPro" id="IPR014043">
    <property type="entry name" value="Acyl_transferase_dom"/>
</dbReference>
<dbReference type="InterPro" id="IPR016036">
    <property type="entry name" value="Malonyl_transacylase_ACP-bd"/>
</dbReference>
<dbReference type="InterPro" id="IPR050858">
    <property type="entry name" value="Mal-CoA-ACP_Trans/PKS_FabD"/>
</dbReference>
<dbReference type="Proteomes" id="UP000589520">
    <property type="component" value="Unassembled WGS sequence"/>
</dbReference>
<dbReference type="InterPro" id="IPR016035">
    <property type="entry name" value="Acyl_Trfase/lysoPLipase"/>
</dbReference>
<evidence type="ECO:0000256" key="4">
    <source>
        <dbReference type="ARBA" id="ARBA00023315"/>
    </source>
</evidence>
<feature type="active site" evidence="7">
    <location>
        <position position="93"/>
    </location>
</feature>
<feature type="domain" description="Malonyl-CoA:ACP transacylase (MAT)" evidence="8">
    <location>
        <begin position="9"/>
        <end position="336"/>
    </location>
</feature>
<evidence type="ECO:0000256" key="7">
    <source>
        <dbReference type="PIRSR" id="PIRSR000446-1"/>
    </source>
</evidence>
<sequence>MSTQKPAFLFPGQGSQSVGMGRDLYDNFPTARAVFDEADEALGFSLSKLIFEGPEEDLKLTEHTQPAILTVSVAAARVLAEKGIIPAFSAGHSLGEYSAHVVAGTFSFADAVRTVRNRGRYMQQAVPAGEGAMAAILGLSADLINDICSQVSDDLTPLPGHETADPIGKAFSPNSVVVSPANLNSPDQTVISGAAAAVQKAADLCKAAGAKRTVMLQVSAPFHCALMQPAQTKLTVDLEGVRFADPTVPVICNVDARLVTRDADARDCLVRQVTAPVRWVECIQLLISQGVTHFIEVGPGKVLCGLLRQIDRAQTSLNVEDTASLEKTLAALTATES</sequence>